<protein>
    <recommendedName>
        <fullName evidence="1">EH domain-containing protein</fullName>
    </recommendedName>
</protein>
<dbReference type="Gene3D" id="1.10.268.20">
    <property type="match status" value="1"/>
</dbReference>
<reference evidence="2 3" key="1">
    <citation type="journal article" date="2022" name="Nat. Plants">
        <title>Genomes of leafy and leafless Platanthera orchids illuminate the evolution of mycoheterotrophy.</title>
        <authorList>
            <person name="Li M.H."/>
            <person name="Liu K.W."/>
            <person name="Li Z."/>
            <person name="Lu H.C."/>
            <person name="Ye Q.L."/>
            <person name="Zhang D."/>
            <person name="Wang J.Y."/>
            <person name="Li Y.F."/>
            <person name="Zhong Z.M."/>
            <person name="Liu X."/>
            <person name="Yu X."/>
            <person name="Liu D.K."/>
            <person name="Tu X.D."/>
            <person name="Liu B."/>
            <person name="Hao Y."/>
            <person name="Liao X.Y."/>
            <person name="Jiang Y.T."/>
            <person name="Sun W.H."/>
            <person name="Chen J."/>
            <person name="Chen Y.Q."/>
            <person name="Ai Y."/>
            <person name="Zhai J.W."/>
            <person name="Wu S.S."/>
            <person name="Zhou Z."/>
            <person name="Hsiao Y.Y."/>
            <person name="Wu W.L."/>
            <person name="Chen Y.Y."/>
            <person name="Lin Y.F."/>
            <person name="Hsu J.L."/>
            <person name="Li C.Y."/>
            <person name="Wang Z.W."/>
            <person name="Zhao X."/>
            <person name="Zhong W.Y."/>
            <person name="Ma X.K."/>
            <person name="Ma L."/>
            <person name="Huang J."/>
            <person name="Chen G.Z."/>
            <person name="Huang M.Z."/>
            <person name="Huang L."/>
            <person name="Peng D.H."/>
            <person name="Luo Y.B."/>
            <person name="Zou S.Q."/>
            <person name="Chen S.P."/>
            <person name="Lan S."/>
            <person name="Tsai W.C."/>
            <person name="Van de Peer Y."/>
            <person name="Liu Z.J."/>
        </authorList>
    </citation>
    <scope>NUCLEOTIDE SEQUENCE [LARGE SCALE GENOMIC DNA]</scope>
    <source>
        <strain evidence="2">Lor288</strain>
    </source>
</reference>
<gene>
    <name evidence="2" type="ORF">KSP40_PGU020740</name>
</gene>
<organism evidence="2 3">
    <name type="scientific">Platanthera guangdongensis</name>
    <dbReference type="NCBI Taxonomy" id="2320717"/>
    <lineage>
        <taxon>Eukaryota</taxon>
        <taxon>Viridiplantae</taxon>
        <taxon>Streptophyta</taxon>
        <taxon>Embryophyta</taxon>
        <taxon>Tracheophyta</taxon>
        <taxon>Spermatophyta</taxon>
        <taxon>Magnoliopsida</taxon>
        <taxon>Liliopsida</taxon>
        <taxon>Asparagales</taxon>
        <taxon>Orchidaceae</taxon>
        <taxon>Orchidoideae</taxon>
        <taxon>Orchideae</taxon>
        <taxon>Orchidinae</taxon>
        <taxon>Platanthera</taxon>
    </lineage>
</organism>
<comment type="caution">
    <text evidence="2">The sequence shown here is derived from an EMBL/GenBank/DDBJ whole genome shotgun (WGS) entry which is preliminary data.</text>
</comment>
<evidence type="ECO:0000313" key="3">
    <source>
        <dbReference type="Proteomes" id="UP001412067"/>
    </source>
</evidence>
<dbReference type="InterPro" id="IPR027417">
    <property type="entry name" value="P-loop_NTPase"/>
</dbReference>
<proteinExistence type="predicted"/>
<accession>A0ABR2LH02</accession>
<feature type="domain" description="EH" evidence="1">
    <location>
        <begin position="178"/>
        <end position="210"/>
    </location>
</feature>
<dbReference type="PANTHER" id="PTHR11216:SF31">
    <property type="entry name" value="AT21416P"/>
    <property type="match status" value="1"/>
</dbReference>
<keyword evidence="3" id="KW-1185">Reference proteome</keyword>
<sequence length="330" mass="36293">MCDRRGAAAVTVGQMQWRLANVSSLSTLGLSPLSSGRRHVWAISDSKRQGFLDLPEFITAMQFYISKLISLAQAGLEINQDALNRTGEEKFPAFVKVDLRLHSLRLCLRTCSGLDLGKTRLPEMEGLDKFIAKKKSHPSRNDHRDAEAKPQASSAFLWFNKKSSKKMPLNSVTSIIDGLKKLYIEKLKPLEVMYKFSDFVSPMLTNSDFDAKPMVMLLGQYSTGKTTFIKHLLKTNYPGAHVGPEPTTDRLMLLELLEQSTKWSIEGNVSGEIDKIAVVAVGREEQAETLLAVGGMAGVGAAGDAGNNEPTYRAGSEVMRAPLTESEALE</sequence>
<dbReference type="InterPro" id="IPR031692">
    <property type="entry name" value="EHD_N"/>
</dbReference>
<evidence type="ECO:0000313" key="2">
    <source>
        <dbReference type="EMBL" id="KAK8940015.1"/>
    </source>
</evidence>
<name>A0ABR2LH02_9ASPA</name>
<dbReference type="Proteomes" id="UP001412067">
    <property type="component" value="Unassembled WGS sequence"/>
</dbReference>
<dbReference type="EMBL" id="JBBWWR010000020">
    <property type="protein sequence ID" value="KAK8940015.1"/>
    <property type="molecule type" value="Genomic_DNA"/>
</dbReference>
<dbReference type="SUPFAM" id="SSF52540">
    <property type="entry name" value="P-loop containing nucleoside triphosphate hydrolases"/>
    <property type="match status" value="1"/>
</dbReference>
<dbReference type="Gene3D" id="1.10.238.10">
    <property type="entry name" value="EF-hand"/>
    <property type="match status" value="1"/>
</dbReference>
<dbReference type="Gene3D" id="3.40.50.300">
    <property type="entry name" value="P-loop containing nucleotide triphosphate hydrolases"/>
    <property type="match status" value="1"/>
</dbReference>
<dbReference type="PANTHER" id="PTHR11216">
    <property type="entry name" value="EH DOMAIN"/>
    <property type="match status" value="1"/>
</dbReference>
<evidence type="ECO:0000259" key="1">
    <source>
        <dbReference type="Pfam" id="PF16880"/>
    </source>
</evidence>
<dbReference type="Pfam" id="PF16880">
    <property type="entry name" value="EHD_N"/>
    <property type="match status" value="1"/>
</dbReference>